<comment type="catalytic activity">
    <reaction evidence="9 10 11">
        <text>adenosine(37) in tRNA + dimethylallyl diphosphate = N(6)-dimethylallyladenosine(37) in tRNA + diphosphate</text>
        <dbReference type="Rhea" id="RHEA:26482"/>
        <dbReference type="Rhea" id="RHEA-COMP:10162"/>
        <dbReference type="Rhea" id="RHEA-COMP:10375"/>
        <dbReference type="ChEBI" id="CHEBI:33019"/>
        <dbReference type="ChEBI" id="CHEBI:57623"/>
        <dbReference type="ChEBI" id="CHEBI:74411"/>
        <dbReference type="ChEBI" id="CHEBI:74415"/>
        <dbReference type="EC" id="2.5.1.75"/>
    </reaction>
</comment>
<evidence type="ECO:0000256" key="11">
    <source>
        <dbReference type="RuleBase" id="RU003783"/>
    </source>
</evidence>
<keyword evidence="5 10" id="KW-0819">tRNA processing</keyword>
<dbReference type="NCBIfam" id="TIGR00174">
    <property type="entry name" value="miaA"/>
    <property type="match status" value="1"/>
</dbReference>
<dbReference type="AlphaFoldDB" id="A0A7G8BFR1"/>
<name>A0A7G8BFR1_9BACT</name>
<evidence type="ECO:0000256" key="9">
    <source>
        <dbReference type="ARBA" id="ARBA00049563"/>
    </source>
</evidence>
<dbReference type="InterPro" id="IPR027417">
    <property type="entry name" value="P-loop_NTPase"/>
</dbReference>
<dbReference type="InterPro" id="IPR018022">
    <property type="entry name" value="IPT"/>
</dbReference>
<dbReference type="Gene3D" id="3.40.50.300">
    <property type="entry name" value="P-loop containing nucleotide triphosphate hydrolases"/>
    <property type="match status" value="1"/>
</dbReference>
<evidence type="ECO:0000256" key="2">
    <source>
        <dbReference type="ARBA" id="ARBA00003213"/>
    </source>
</evidence>
<evidence type="ECO:0000256" key="1">
    <source>
        <dbReference type="ARBA" id="ARBA00001946"/>
    </source>
</evidence>
<keyword evidence="15" id="KW-1185">Reference proteome</keyword>
<comment type="function">
    <text evidence="2 10 12">Catalyzes the transfer of a dimethylallyl group onto the adenine at position 37 in tRNAs that read codons beginning with uridine, leading to the formation of N6-(dimethylallyl)adenosine (i(6)A).</text>
</comment>
<evidence type="ECO:0000256" key="12">
    <source>
        <dbReference type="RuleBase" id="RU003784"/>
    </source>
</evidence>
<dbReference type="Pfam" id="PF01715">
    <property type="entry name" value="IPPT"/>
    <property type="match status" value="1"/>
</dbReference>
<evidence type="ECO:0000256" key="10">
    <source>
        <dbReference type="HAMAP-Rule" id="MF_00185"/>
    </source>
</evidence>
<dbReference type="PANTHER" id="PTHR11088">
    <property type="entry name" value="TRNA DIMETHYLALLYLTRANSFERASE"/>
    <property type="match status" value="1"/>
</dbReference>
<protein>
    <recommendedName>
        <fullName evidence="10">tRNA dimethylallyltransferase</fullName>
        <ecNumber evidence="10">2.5.1.75</ecNumber>
    </recommendedName>
    <alternativeName>
        <fullName evidence="10">Dimethylallyl diphosphate:tRNA dimethylallyltransferase</fullName>
        <shortName evidence="10">DMAPP:tRNA dimethylallyltransferase</shortName>
        <shortName evidence="10">DMATase</shortName>
    </alternativeName>
    <alternativeName>
        <fullName evidence="10">Isopentenyl-diphosphate:tRNA isopentenyltransferase</fullName>
        <shortName evidence="10">IPP transferase</shortName>
        <shortName evidence="10">IPPT</shortName>
        <shortName evidence="10">IPTase</shortName>
    </alternativeName>
</protein>
<feature type="site" description="Interaction with substrate tRNA" evidence="10">
    <location>
        <position position="133"/>
    </location>
</feature>
<evidence type="ECO:0000256" key="13">
    <source>
        <dbReference type="RuleBase" id="RU003785"/>
    </source>
</evidence>
<evidence type="ECO:0000313" key="15">
    <source>
        <dbReference type="Proteomes" id="UP000515312"/>
    </source>
</evidence>
<comment type="subunit">
    <text evidence="10">Monomer.</text>
</comment>
<keyword evidence="6 10" id="KW-0547">Nucleotide-binding</keyword>
<evidence type="ECO:0000256" key="5">
    <source>
        <dbReference type="ARBA" id="ARBA00022694"/>
    </source>
</evidence>
<dbReference type="InterPro" id="IPR039657">
    <property type="entry name" value="Dimethylallyltransferase"/>
</dbReference>
<proteinExistence type="inferred from homology"/>
<dbReference type="KEGG" id="adin:H7849_20215"/>
<comment type="similarity">
    <text evidence="3 10 13">Belongs to the IPP transferase family.</text>
</comment>
<dbReference type="SUPFAM" id="SSF52540">
    <property type="entry name" value="P-loop containing nucleoside triphosphate hydrolases"/>
    <property type="match status" value="2"/>
</dbReference>
<evidence type="ECO:0000256" key="6">
    <source>
        <dbReference type="ARBA" id="ARBA00022741"/>
    </source>
</evidence>
<feature type="binding site" evidence="10">
    <location>
        <begin position="22"/>
        <end position="27"/>
    </location>
    <ligand>
        <name>substrate</name>
    </ligand>
</feature>
<keyword evidence="4 10" id="KW-0808">Transferase</keyword>
<dbReference type="EC" id="2.5.1.75" evidence="10"/>
<dbReference type="PANTHER" id="PTHR11088:SF60">
    <property type="entry name" value="TRNA DIMETHYLALLYLTRANSFERASE"/>
    <property type="match status" value="1"/>
</dbReference>
<evidence type="ECO:0000313" key="14">
    <source>
        <dbReference type="EMBL" id="QNI31381.1"/>
    </source>
</evidence>
<dbReference type="GO" id="GO:0005524">
    <property type="term" value="F:ATP binding"/>
    <property type="evidence" value="ECO:0007669"/>
    <property type="project" value="UniProtKB-UniRule"/>
</dbReference>
<evidence type="ECO:0000256" key="7">
    <source>
        <dbReference type="ARBA" id="ARBA00022840"/>
    </source>
</evidence>
<dbReference type="Proteomes" id="UP000515312">
    <property type="component" value="Chromosome"/>
</dbReference>
<dbReference type="GO" id="GO:0052381">
    <property type="term" value="F:tRNA dimethylallyltransferase activity"/>
    <property type="evidence" value="ECO:0007669"/>
    <property type="project" value="UniProtKB-UniRule"/>
</dbReference>
<accession>A0A7G8BFR1</accession>
<feature type="site" description="Interaction with substrate tRNA" evidence="10">
    <location>
        <position position="111"/>
    </location>
</feature>
<evidence type="ECO:0000256" key="4">
    <source>
        <dbReference type="ARBA" id="ARBA00022679"/>
    </source>
</evidence>
<comment type="cofactor">
    <cofactor evidence="1 10">
        <name>Mg(2+)</name>
        <dbReference type="ChEBI" id="CHEBI:18420"/>
    </cofactor>
</comment>
<feature type="binding site" evidence="10">
    <location>
        <begin position="20"/>
        <end position="27"/>
    </location>
    <ligand>
        <name>ATP</name>
        <dbReference type="ChEBI" id="CHEBI:30616"/>
    </ligand>
</feature>
<dbReference type="Gene3D" id="1.10.20.140">
    <property type="match status" value="1"/>
</dbReference>
<keyword evidence="8 10" id="KW-0460">Magnesium</keyword>
<feature type="region of interest" description="Interaction with substrate tRNA" evidence="10">
    <location>
        <begin position="45"/>
        <end position="48"/>
    </location>
</feature>
<reference evidence="14 15" key="1">
    <citation type="submission" date="2020-08" db="EMBL/GenBank/DDBJ databases">
        <title>Edaphobacter telluris sp. nov. and Acidobacterium dinghuensis sp. nov., two acidobacteria isolated from forest soil.</title>
        <authorList>
            <person name="Fu J."/>
            <person name="Qiu L."/>
        </authorList>
    </citation>
    <scope>NUCLEOTIDE SEQUENCE [LARGE SCALE GENOMIC DNA]</scope>
    <source>
        <strain evidence="14">4Y35</strain>
    </source>
</reference>
<dbReference type="HAMAP" id="MF_00185">
    <property type="entry name" value="IPP_trans"/>
    <property type="match status" value="1"/>
</dbReference>
<dbReference type="GO" id="GO:0006400">
    <property type="term" value="P:tRNA modification"/>
    <property type="evidence" value="ECO:0007669"/>
    <property type="project" value="TreeGrafter"/>
</dbReference>
<evidence type="ECO:0000256" key="8">
    <source>
        <dbReference type="ARBA" id="ARBA00022842"/>
    </source>
</evidence>
<sequence>MVARLVETARPDPLLIVLAGPTASGKTSLSLHLAECYHGEIVSCDSVAVYRDMEIGTAKPDKADRERIPHHLIDVVDPTEPYTAGDYSRAGRTALSEIAARGRTPIVTGGTGLYLKALIDGLFAGPQRSESLRERLKLSDKKRGRGWLYQILMRLDPQSAQRIHPNDKPKLIRALEVCIAARQPMSHAWEQGREALKGFRILRIGLEPDRDYLYERINKRAAAMFRNGLVEETRMLLEKYGEARPFDSLGYKQARALLERKYREMDAISLAQQGHRNYAKRQLTWFRRERDMYWLHGFGDEPRIRRKAVELIERRLSESEGQQASE</sequence>
<evidence type="ECO:0000256" key="3">
    <source>
        <dbReference type="ARBA" id="ARBA00005842"/>
    </source>
</evidence>
<gene>
    <name evidence="10 14" type="primary">miaA</name>
    <name evidence="14" type="ORF">H7849_20215</name>
</gene>
<organism evidence="14 15">
    <name type="scientific">Alloacidobacterium dinghuense</name>
    <dbReference type="NCBI Taxonomy" id="2763107"/>
    <lineage>
        <taxon>Bacteria</taxon>
        <taxon>Pseudomonadati</taxon>
        <taxon>Acidobacteriota</taxon>
        <taxon>Terriglobia</taxon>
        <taxon>Terriglobales</taxon>
        <taxon>Acidobacteriaceae</taxon>
        <taxon>Alloacidobacterium</taxon>
    </lineage>
</organism>
<keyword evidence="7 10" id="KW-0067">ATP-binding</keyword>
<dbReference type="EMBL" id="CP060394">
    <property type="protein sequence ID" value="QNI31381.1"/>
    <property type="molecule type" value="Genomic_DNA"/>
</dbReference>
<comment type="caution">
    <text evidence="10">Lacks conserved residue(s) required for the propagation of feature annotation.</text>
</comment>